<reference evidence="4 5" key="1">
    <citation type="submission" date="2020-08" db="EMBL/GenBank/DDBJ databases">
        <title>Genomic Encyclopedia of Type Strains, Phase III (KMG-III): the genomes of soil and plant-associated and newly described type strains.</title>
        <authorList>
            <person name="Whitman W."/>
        </authorList>
    </citation>
    <scope>NUCLEOTIDE SEQUENCE [LARGE SCALE GENOMIC DNA]</scope>
    <source>
        <strain evidence="4 5">CECT 3265</strain>
    </source>
</reference>
<sequence>MSRDAPYVIRPAGPAELADCFAVRREVFVVEQRIPEAEEMDAYDTDAVHLLATGPAGPVGTVRFLHGGPARRKYAHAGVDDDTTAVLGRLAVGGAARGTGLGAALVRAVEDEARRLGLARVYLEAQTHALGFYERMGYAAYGPEFDEGSGIPHRAMAKLL</sequence>
<gene>
    <name evidence="4" type="ORF">FHS38_000764</name>
</gene>
<comment type="caution">
    <text evidence="4">The sequence shown here is derived from an EMBL/GenBank/DDBJ whole genome shotgun (WGS) entry which is preliminary data.</text>
</comment>
<evidence type="ECO:0000259" key="3">
    <source>
        <dbReference type="PROSITE" id="PS51186"/>
    </source>
</evidence>
<evidence type="ECO:0000313" key="5">
    <source>
        <dbReference type="Proteomes" id="UP000556436"/>
    </source>
</evidence>
<dbReference type="PROSITE" id="PS51186">
    <property type="entry name" value="GNAT"/>
    <property type="match status" value="1"/>
</dbReference>
<dbReference type="Gene3D" id="3.40.630.30">
    <property type="match status" value="1"/>
</dbReference>
<protein>
    <submittedName>
        <fullName evidence="4">Putative GNAT family N-acyltransferase</fullName>
    </submittedName>
</protein>
<dbReference type="Pfam" id="PF13673">
    <property type="entry name" value="Acetyltransf_10"/>
    <property type="match status" value="1"/>
</dbReference>
<evidence type="ECO:0000256" key="1">
    <source>
        <dbReference type="ARBA" id="ARBA00022679"/>
    </source>
</evidence>
<organism evidence="4 5">
    <name type="scientific">Streptomyces netropsis</name>
    <name type="common">Streptoverticillium netropsis</name>
    <dbReference type="NCBI Taxonomy" id="55404"/>
    <lineage>
        <taxon>Bacteria</taxon>
        <taxon>Bacillati</taxon>
        <taxon>Actinomycetota</taxon>
        <taxon>Actinomycetes</taxon>
        <taxon>Kitasatosporales</taxon>
        <taxon>Streptomycetaceae</taxon>
        <taxon>Streptomyces</taxon>
    </lineage>
</organism>
<dbReference type="RefSeq" id="WP_184730582.1">
    <property type="nucleotide sequence ID" value="NZ_BMRW01000001.1"/>
</dbReference>
<dbReference type="AlphaFoldDB" id="A0A7W7L6W7"/>
<keyword evidence="1 4" id="KW-0808">Transferase</keyword>
<dbReference type="EMBL" id="JACHJG010000001">
    <property type="protein sequence ID" value="MBB4884755.1"/>
    <property type="molecule type" value="Genomic_DNA"/>
</dbReference>
<dbReference type="PANTHER" id="PTHR43877">
    <property type="entry name" value="AMINOALKYLPHOSPHONATE N-ACETYLTRANSFERASE-RELATED-RELATED"/>
    <property type="match status" value="1"/>
</dbReference>
<keyword evidence="2 4" id="KW-0012">Acyltransferase</keyword>
<dbReference type="SUPFAM" id="SSF55729">
    <property type="entry name" value="Acyl-CoA N-acyltransferases (Nat)"/>
    <property type="match status" value="1"/>
</dbReference>
<evidence type="ECO:0000256" key="2">
    <source>
        <dbReference type="ARBA" id="ARBA00023315"/>
    </source>
</evidence>
<dbReference type="InterPro" id="IPR016181">
    <property type="entry name" value="Acyl_CoA_acyltransferase"/>
</dbReference>
<dbReference type="InterPro" id="IPR000182">
    <property type="entry name" value="GNAT_dom"/>
</dbReference>
<evidence type="ECO:0000313" key="4">
    <source>
        <dbReference type="EMBL" id="MBB4884755.1"/>
    </source>
</evidence>
<accession>A0A7W7L6W7</accession>
<dbReference type="CDD" id="cd04301">
    <property type="entry name" value="NAT_SF"/>
    <property type="match status" value="1"/>
</dbReference>
<feature type="domain" description="N-acetyltransferase" evidence="3">
    <location>
        <begin position="7"/>
        <end position="160"/>
    </location>
</feature>
<dbReference type="GO" id="GO:0016747">
    <property type="term" value="F:acyltransferase activity, transferring groups other than amino-acyl groups"/>
    <property type="evidence" value="ECO:0007669"/>
    <property type="project" value="InterPro"/>
</dbReference>
<dbReference type="Proteomes" id="UP000556436">
    <property type="component" value="Unassembled WGS sequence"/>
</dbReference>
<dbReference type="InterPro" id="IPR050832">
    <property type="entry name" value="Bact_Acetyltransf"/>
</dbReference>
<proteinExistence type="predicted"/>
<name>A0A7W7L6W7_STRNE</name>
<keyword evidence="5" id="KW-1185">Reference proteome</keyword>